<name>X1W074_9ZZZZ</name>
<organism evidence="2">
    <name type="scientific">marine sediment metagenome</name>
    <dbReference type="NCBI Taxonomy" id="412755"/>
    <lineage>
        <taxon>unclassified sequences</taxon>
        <taxon>metagenomes</taxon>
        <taxon>ecological metagenomes</taxon>
    </lineage>
</organism>
<comment type="caution">
    <text evidence="2">The sequence shown here is derived from an EMBL/GenBank/DDBJ whole genome shotgun (WGS) entry which is preliminary data.</text>
</comment>
<accession>X1W074</accession>
<dbReference type="Pfam" id="PF02810">
    <property type="entry name" value="SEC-C"/>
    <property type="match status" value="1"/>
</dbReference>
<dbReference type="SUPFAM" id="SSF103642">
    <property type="entry name" value="Sec-C motif"/>
    <property type="match status" value="1"/>
</dbReference>
<feature type="region of interest" description="Disordered" evidence="1">
    <location>
        <begin position="1"/>
        <end position="37"/>
    </location>
</feature>
<dbReference type="EMBL" id="BARW01042027">
    <property type="protein sequence ID" value="GAJ19710.1"/>
    <property type="molecule type" value="Genomic_DNA"/>
</dbReference>
<reference evidence="2" key="1">
    <citation type="journal article" date="2014" name="Front. Microbiol.">
        <title>High frequency of phylogenetically diverse reductive dehalogenase-homologous genes in deep subseafloor sedimentary metagenomes.</title>
        <authorList>
            <person name="Kawai M."/>
            <person name="Futagami T."/>
            <person name="Toyoda A."/>
            <person name="Takaki Y."/>
            <person name="Nishi S."/>
            <person name="Hori S."/>
            <person name="Arai W."/>
            <person name="Tsubouchi T."/>
            <person name="Morono Y."/>
            <person name="Uchiyama I."/>
            <person name="Ito T."/>
            <person name="Fujiyama A."/>
            <person name="Inagaki F."/>
            <person name="Takami H."/>
        </authorList>
    </citation>
    <scope>NUCLEOTIDE SEQUENCE</scope>
    <source>
        <strain evidence="2">Expedition CK06-06</strain>
    </source>
</reference>
<dbReference type="Gene3D" id="3.10.450.50">
    <property type="match status" value="1"/>
</dbReference>
<dbReference type="PANTHER" id="PTHR33747:SF1">
    <property type="entry name" value="ADENYLATE CYCLASE-ASSOCIATED CAP C-TERMINAL DOMAIN-CONTAINING PROTEIN"/>
    <property type="match status" value="1"/>
</dbReference>
<evidence type="ECO:0000256" key="1">
    <source>
        <dbReference type="SAM" id="MobiDB-lite"/>
    </source>
</evidence>
<feature type="non-terminal residue" evidence="2">
    <location>
        <position position="1"/>
    </location>
</feature>
<dbReference type="AlphaFoldDB" id="X1W074"/>
<protein>
    <submittedName>
        <fullName evidence="2">Uncharacterized protein</fullName>
    </submittedName>
</protein>
<dbReference type="PANTHER" id="PTHR33747">
    <property type="entry name" value="UPF0225 PROTEIN SCO1677"/>
    <property type="match status" value="1"/>
</dbReference>
<sequence length="45" mass="4508">GGAMPAQATASGSRPQPATVGSKKIGRNDPCPCGSGKKYKKCCGR</sequence>
<gene>
    <name evidence="2" type="ORF">S12H4_62556</name>
</gene>
<proteinExistence type="predicted"/>
<evidence type="ECO:0000313" key="2">
    <source>
        <dbReference type="EMBL" id="GAJ19710.1"/>
    </source>
</evidence>
<dbReference type="InterPro" id="IPR004027">
    <property type="entry name" value="SEC_C_motif"/>
</dbReference>